<protein>
    <submittedName>
        <fullName evidence="5">Enoyl-CoA hydratase/isomerase family protein</fullName>
    </submittedName>
</protein>
<sequence>MTESPAAVLVTGEDGVAELRLQRPPVNALDAAAQDLVAALARRADGREDVRALVVTGGDRFCAGADVREMAAMTGDDMALRAPSLQAFTDAVAAVGVPVVAALEGPVLGGGLELALACDVRVCARGARLGLPEVGLGVLPGAGGTQRLARLVGPSLAKDLLWSGRSLDADEALAVGLVDEVVEAGEGETAARRRAAGYAEAGPREVLRAAKRAVDEGAALPLAAGLALERRLFTELFAGPERARRMGAFAARRRPAGPAGPAGG</sequence>
<evidence type="ECO:0000313" key="6">
    <source>
        <dbReference type="Proteomes" id="UP001387100"/>
    </source>
</evidence>
<dbReference type="Proteomes" id="UP001387100">
    <property type="component" value="Unassembled WGS sequence"/>
</dbReference>
<evidence type="ECO:0000313" key="5">
    <source>
        <dbReference type="EMBL" id="MEJ5944823.1"/>
    </source>
</evidence>
<keyword evidence="2" id="KW-0443">Lipid metabolism</keyword>
<dbReference type="SUPFAM" id="SSF52096">
    <property type="entry name" value="ClpP/crotonase"/>
    <property type="match status" value="1"/>
</dbReference>
<comment type="similarity">
    <text evidence="1 4">Belongs to the enoyl-CoA hydratase/isomerase family.</text>
</comment>
<reference evidence="5 6" key="1">
    <citation type="journal article" date="2017" name="Int. J. Syst. Evol. Microbiol.">
        <title>Pseudokineococcus basanitobsidens sp. nov., isolated from volcanic rock.</title>
        <authorList>
            <person name="Lee D.W."/>
            <person name="Park M.Y."/>
            <person name="Kim J.J."/>
            <person name="Kim B.S."/>
        </authorList>
    </citation>
    <scope>NUCLEOTIDE SEQUENCE [LARGE SCALE GENOMIC DNA]</scope>
    <source>
        <strain evidence="5 6">DSM 103726</strain>
    </source>
</reference>
<evidence type="ECO:0000256" key="2">
    <source>
        <dbReference type="ARBA" id="ARBA00023098"/>
    </source>
</evidence>
<proteinExistence type="inferred from homology"/>
<keyword evidence="6" id="KW-1185">Reference proteome</keyword>
<evidence type="ECO:0000256" key="1">
    <source>
        <dbReference type="ARBA" id="ARBA00005254"/>
    </source>
</evidence>
<dbReference type="PROSITE" id="PS00166">
    <property type="entry name" value="ENOYL_COA_HYDRATASE"/>
    <property type="match status" value="1"/>
</dbReference>
<dbReference type="PANTHER" id="PTHR11941:SF169">
    <property type="entry name" value="(7AS)-7A-METHYL-1,5-DIOXO-2,3,5,6,7,7A-HEXAHYDRO-1H-INDENE-CARBOXYL-COA HYDROLASE"/>
    <property type="match status" value="1"/>
</dbReference>
<dbReference type="InterPro" id="IPR029045">
    <property type="entry name" value="ClpP/crotonase-like_dom_sf"/>
</dbReference>
<name>A0ABU8RIH5_9ACTN</name>
<dbReference type="Gene3D" id="3.90.226.10">
    <property type="entry name" value="2-enoyl-CoA Hydratase, Chain A, domain 1"/>
    <property type="match status" value="1"/>
</dbReference>
<dbReference type="EMBL" id="JBBIAA010000004">
    <property type="protein sequence ID" value="MEJ5944823.1"/>
    <property type="molecule type" value="Genomic_DNA"/>
</dbReference>
<dbReference type="Pfam" id="PF00378">
    <property type="entry name" value="ECH_1"/>
    <property type="match status" value="1"/>
</dbReference>
<dbReference type="CDD" id="cd06558">
    <property type="entry name" value="crotonase-like"/>
    <property type="match status" value="1"/>
</dbReference>
<evidence type="ECO:0000256" key="3">
    <source>
        <dbReference type="ARBA" id="ARBA00023239"/>
    </source>
</evidence>
<dbReference type="PANTHER" id="PTHR11941">
    <property type="entry name" value="ENOYL-COA HYDRATASE-RELATED"/>
    <property type="match status" value="1"/>
</dbReference>
<gene>
    <name evidence="5" type="ORF">WDZ17_05885</name>
</gene>
<keyword evidence="3" id="KW-0456">Lyase</keyword>
<dbReference type="RefSeq" id="WP_339574205.1">
    <property type="nucleotide sequence ID" value="NZ_JBBIAA010000004.1"/>
</dbReference>
<dbReference type="InterPro" id="IPR018376">
    <property type="entry name" value="Enoyl-CoA_hyd/isom_CS"/>
</dbReference>
<evidence type="ECO:0000256" key="4">
    <source>
        <dbReference type="RuleBase" id="RU003707"/>
    </source>
</evidence>
<organism evidence="5 6">
    <name type="scientific">Pseudokineococcus basanitobsidens</name>
    <dbReference type="NCBI Taxonomy" id="1926649"/>
    <lineage>
        <taxon>Bacteria</taxon>
        <taxon>Bacillati</taxon>
        <taxon>Actinomycetota</taxon>
        <taxon>Actinomycetes</taxon>
        <taxon>Kineosporiales</taxon>
        <taxon>Kineosporiaceae</taxon>
        <taxon>Pseudokineococcus</taxon>
    </lineage>
</organism>
<accession>A0ABU8RIH5</accession>
<dbReference type="InterPro" id="IPR001753">
    <property type="entry name" value="Enoyl-CoA_hydra/iso"/>
</dbReference>
<comment type="caution">
    <text evidence="5">The sequence shown here is derived from an EMBL/GenBank/DDBJ whole genome shotgun (WGS) entry which is preliminary data.</text>
</comment>